<evidence type="ECO:0000256" key="3">
    <source>
        <dbReference type="ARBA" id="ARBA00023128"/>
    </source>
</evidence>
<comment type="caution">
    <text evidence="6">The sequence shown here is derived from an EMBL/GenBank/DDBJ whole genome shotgun (WGS) entry which is preliminary data.</text>
</comment>
<evidence type="ECO:0000313" key="6">
    <source>
        <dbReference type="EMBL" id="GAA5816539.1"/>
    </source>
</evidence>
<dbReference type="CDD" id="cd08829">
    <property type="entry name" value="SPFH_paraslipin"/>
    <property type="match status" value="1"/>
</dbReference>
<dbReference type="EMBL" id="BAABUK010000032">
    <property type="protein sequence ID" value="GAA5816539.1"/>
    <property type="molecule type" value="Genomic_DNA"/>
</dbReference>
<dbReference type="InterPro" id="IPR001107">
    <property type="entry name" value="Band_7"/>
</dbReference>
<dbReference type="InterPro" id="IPR036013">
    <property type="entry name" value="Band_7/SPFH_dom_sf"/>
</dbReference>
<dbReference type="PANTHER" id="PTHR43327">
    <property type="entry name" value="STOMATIN-LIKE PROTEIN 2, MITOCHONDRIAL"/>
    <property type="match status" value="1"/>
</dbReference>
<sequence>MRWASSKRLVNLAGFQSLKTTPVLQKSIARYGGYGYNNEYDNNYGGQPANTSWGSGSERQSLPRNTAKAWIVERMGKFDRMLEPGLNVLIPFLDRIRYVKSLKETAIEVPSQSAITQDNVTLELDGVLYFRCVDPFKASYGVEDAEFAITQLAQTTMRAEIGQMTLDRTLAERAHLNSNIVDAINSAAEDWGIRCLRYEIRDIHPPAKVVESMHQQVSAERTKRAQILESEGARQAAINVAEGRKQATILASEAERAEKINMASGEAEAILLRATASAKGIEKVAHAISLDHGNDAVSMTVAEKYVEAFGRMAKEGTTMIVPASTNDAASMVTQALAIYNTINNKKSVPQNTAPKPTPNHLSPDEKIVDLMEKN</sequence>
<dbReference type="PANTHER" id="PTHR43327:SF10">
    <property type="entry name" value="STOMATIN-LIKE PROTEIN 2, MITOCHONDRIAL"/>
    <property type="match status" value="1"/>
</dbReference>
<reference evidence="6 7" key="1">
    <citation type="submission" date="2024-04" db="EMBL/GenBank/DDBJ databases">
        <title>genome sequences of Mucor flavus KT1a and Helicostylum pulchrum KT1b strains isolated from the surface of a dry-aged beef.</title>
        <authorList>
            <person name="Toyotome T."/>
            <person name="Hosono M."/>
            <person name="Torimaru M."/>
            <person name="Fukuda K."/>
            <person name="Mikami N."/>
        </authorList>
    </citation>
    <scope>NUCLEOTIDE SEQUENCE [LARGE SCALE GENOMIC DNA]</scope>
    <source>
        <strain evidence="6 7">KT1a</strain>
    </source>
</reference>
<feature type="region of interest" description="Disordered" evidence="4">
    <location>
        <begin position="346"/>
        <end position="374"/>
    </location>
</feature>
<evidence type="ECO:0000259" key="5">
    <source>
        <dbReference type="SMART" id="SM00244"/>
    </source>
</evidence>
<protein>
    <recommendedName>
        <fullName evidence="5">Band 7 domain-containing protein</fullName>
    </recommendedName>
</protein>
<dbReference type="InterPro" id="IPR050710">
    <property type="entry name" value="Band7/mec-2_domain"/>
</dbReference>
<comment type="subcellular location">
    <subcellularLocation>
        <location evidence="1">Mitochondrion</location>
    </subcellularLocation>
</comment>
<dbReference type="SUPFAM" id="SSF117892">
    <property type="entry name" value="Band 7/SPFH domain"/>
    <property type="match status" value="1"/>
</dbReference>
<keyword evidence="3" id="KW-0496">Mitochondrion</keyword>
<dbReference type="Proteomes" id="UP001473302">
    <property type="component" value="Unassembled WGS sequence"/>
</dbReference>
<evidence type="ECO:0000256" key="2">
    <source>
        <dbReference type="ARBA" id="ARBA00008164"/>
    </source>
</evidence>
<organism evidence="6 7">
    <name type="scientific">Mucor flavus</name>
    <dbReference type="NCBI Taxonomy" id="439312"/>
    <lineage>
        <taxon>Eukaryota</taxon>
        <taxon>Fungi</taxon>
        <taxon>Fungi incertae sedis</taxon>
        <taxon>Mucoromycota</taxon>
        <taxon>Mucoromycotina</taxon>
        <taxon>Mucoromycetes</taxon>
        <taxon>Mucorales</taxon>
        <taxon>Mucorineae</taxon>
        <taxon>Mucoraceae</taxon>
        <taxon>Mucor</taxon>
    </lineage>
</organism>
<evidence type="ECO:0000256" key="4">
    <source>
        <dbReference type="SAM" id="MobiDB-lite"/>
    </source>
</evidence>
<dbReference type="SMART" id="SM00244">
    <property type="entry name" value="PHB"/>
    <property type="match status" value="1"/>
</dbReference>
<feature type="compositionally biased region" description="Basic and acidic residues" evidence="4">
    <location>
        <begin position="362"/>
        <end position="374"/>
    </location>
</feature>
<dbReference type="InterPro" id="IPR001972">
    <property type="entry name" value="Stomatin_HflK_fam"/>
</dbReference>
<dbReference type="Pfam" id="PF01145">
    <property type="entry name" value="Band_7"/>
    <property type="match status" value="1"/>
</dbReference>
<gene>
    <name evidence="6" type="ORF">MFLAVUS_010068</name>
</gene>
<evidence type="ECO:0000313" key="7">
    <source>
        <dbReference type="Proteomes" id="UP001473302"/>
    </source>
</evidence>
<dbReference type="PRINTS" id="PR00721">
    <property type="entry name" value="STOMATIN"/>
</dbReference>
<comment type="similarity">
    <text evidence="2">Belongs to the band 7/mec-2 family.</text>
</comment>
<name>A0ABP9ZBV4_9FUNG</name>
<dbReference type="InterPro" id="IPR032435">
    <property type="entry name" value="STML2-like_C"/>
</dbReference>
<evidence type="ECO:0000256" key="1">
    <source>
        <dbReference type="ARBA" id="ARBA00004173"/>
    </source>
</evidence>
<feature type="domain" description="Band 7" evidence="5">
    <location>
        <begin position="64"/>
        <end position="217"/>
    </location>
</feature>
<proteinExistence type="inferred from homology"/>
<keyword evidence="7" id="KW-1185">Reference proteome</keyword>
<dbReference type="Gene3D" id="3.30.479.30">
    <property type="entry name" value="Band 7 domain"/>
    <property type="match status" value="1"/>
</dbReference>
<dbReference type="Pfam" id="PF16200">
    <property type="entry name" value="Band_7_C"/>
    <property type="match status" value="1"/>
</dbReference>
<accession>A0ABP9ZBV4</accession>